<gene>
    <name evidence="3" type="ORF">Moror_11689</name>
</gene>
<keyword evidence="4" id="KW-1185">Reference proteome</keyword>
<name>V2X3L6_MONRO</name>
<protein>
    <submittedName>
        <fullName evidence="3">Uncharacterized protein</fullName>
    </submittedName>
</protein>
<dbReference type="KEGG" id="mrr:Moror_11689"/>
<dbReference type="Proteomes" id="UP000017559">
    <property type="component" value="Unassembled WGS sequence"/>
</dbReference>
<dbReference type="AlphaFoldDB" id="V2X3L6"/>
<proteinExistence type="predicted"/>
<dbReference type="OrthoDB" id="2548253at2759"/>
<evidence type="ECO:0000256" key="2">
    <source>
        <dbReference type="SAM" id="Phobius"/>
    </source>
</evidence>
<evidence type="ECO:0000313" key="3">
    <source>
        <dbReference type="EMBL" id="ESK87381.1"/>
    </source>
</evidence>
<feature type="compositionally biased region" description="Polar residues" evidence="1">
    <location>
        <begin position="75"/>
        <end position="91"/>
    </location>
</feature>
<dbReference type="EMBL" id="AWSO01000788">
    <property type="protein sequence ID" value="ESK87381.1"/>
    <property type="molecule type" value="Genomic_DNA"/>
</dbReference>
<keyword evidence="2" id="KW-0472">Membrane</keyword>
<feature type="region of interest" description="Disordered" evidence="1">
    <location>
        <begin position="73"/>
        <end position="93"/>
    </location>
</feature>
<feature type="transmembrane region" description="Helical" evidence="2">
    <location>
        <begin position="360"/>
        <end position="378"/>
    </location>
</feature>
<evidence type="ECO:0000256" key="1">
    <source>
        <dbReference type="SAM" id="MobiDB-lite"/>
    </source>
</evidence>
<keyword evidence="2" id="KW-0812">Transmembrane</keyword>
<reference evidence="3 4" key="1">
    <citation type="journal article" date="2014" name="BMC Genomics">
        <title>Genome and secretome analysis of the hemibiotrophic fungal pathogen, Moniliophthora roreri, which causes frosty pod rot disease of cacao: mechanisms of the biotrophic and necrotrophic phases.</title>
        <authorList>
            <person name="Meinhardt L.W."/>
            <person name="Costa G.G.L."/>
            <person name="Thomazella D.P.T."/>
            <person name="Teixeira P.J.P.L."/>
            <person name="Carazzolle M.F."/>
            <person name="Schuster S.C."/>
            <person name="Carlson J.E."/>
            <person name="Guiltinan M.J."/>
            <person name="Mieczkowski P."/>
            <person name="Farmer A."/>
            <person name="Ramaraj T."/>
            <person name="Crozier J."/>
            <person name="Davis R.E."/>
            <person name="Shao J."/>
            <person name="Melnick R.L."/>
            <person name="Pereira G.A.G."/>
            <person name="Bailey B.A."/>
        </authorList>
    </citation>
    <scope>NUCLEOTIDE SEQUENCE [LARGE SCALE GENOMIC DNA]</scope>
    <source>
        <strain evidence="3 4">MCA 2997</strain>
    </source>
</reference>
<keyword evidence="2" id="KW-1133">Transmembrane helix</keyword>
<feature type="transmembrane region" description="Helical" evidence="2">
    <location>
        <begin position="282"/>
        <end position="300"/>
    </location>
</feature>
<sequence length="511" mass="58765">MFRITLHGTLGCEDIECAHQRSPPYFPYVYPEVIVLSRFPQNSTEPPIQSFRDRLLDSFALNVDLIRMHERKMPNGTSYDQHSGPSDTPSLQEEDCFASNSAELVRASSSHILHPFIVTRTQVRINDQTSLFNRETFVEMHEKLRFFRGRYDYIPVPVTRQLCNQPKDSTFHTEPGAQHEATVMNITWRLSFTGRTSAELVVDELAGPILEEEWAKPNTDDQEIQYTVLSNGLVGHRHSPDLHPRRKLFLITTRDFIHVVELSLIAIYWISQTSIEHISLQGTYLLAIYYIMMASTRVELNRGFVHWILYKGSAAIAGVTMLSAVTTIARAGSTGLLRWIPVPVARTYRDWSNFELNRTVNRTVAMLVVVFSGYYYVVQPEYIFLVRPTYHVDRSRELLPALRASLWWTGKLCQFGFNSRSGIFAGDYKTTVFAWVFQELIGLMLTCECVVGSSDEWRDGLSLEDFYRVVLLAVTVWQAIRLPRPKPVPEPDVKVGKMSYIKHKLFGMFYI</sequence>
<organism evidence="3 4">
    <name type="scientific">Moniliophthora roreri (strain MCA 2997)</name>
    <name type="common">Cocoa frosty pod rot fungus</name>
    <name type="synonym">Crinipellis roreri</name>
    <dbReference type="NCBI Taxonomy" id="1381753"/>
    <lineage>
        <taxon>Eukaryota</taxon>
        <taxon>Fungi</taxon>
        <taxon>Dikarya</taxon>
        <taxon>Basidiomycota</taxon>
        <taxon>Agaricomycotina</taxon>
        <taxon>Agaricomycetes</taxon>
        <taxon>Agaricomycetidae</taxon>
        <taxon>Agaricales</taxon>
        <taxon>Marasmiineae</taxon>
        <taxon>Marasmiaceae</taxon>
        <taxon>Moniliophthora</taxon>
    </lineage>
</organism>
<accession>V2X3L6</accession>
<evidence type="ECO:0000313" key="4">
    <source>
        <dbReference type="Proteomes" id="UP000017559"/>
    </source>
</evidence>
<feature type="transmembrane region" description="Helical" evidence="2">
    <location>
        <begin position="312"/>
        <end position="340"/>
    </location>
</feature>
<comment type="caution">
    <text evidence="3">The sequence shown here is derived from an EMBL/GenBank/DDBJ whole genome shotgun (WGS) entry which is preliminary data.</text>
</comment>
<dbReference type="HOGENOM" id="CLU_022262_0_0_1"/>